<evidence type="ECO:0000313" key="3">
    <source>
        <dbReference type="Proteomes" id="UP000011115"/>
    </source>
</evidence>
<dbReference type="PaxDb" id="4113-PGSC0003DMT400094596"/>
<dbReference type="AlphaFoldDB" id="M1DUG1"/>
<reference evidence="2" key="2">
    <citation type="submission" date="2015-06" db="UniProtKB">
        <authorList>
            <consortium name="EnsemblPlants"/>
        </authorList>
    </citation>
    <scope>IDENTIFICATION</scope>
    <source>
        <strain evidence="2">DM1-3 516 R44</strain>
    </source>
</reference>
<dbReference type="InParanoid" id="M1DUG1"/>
<keyword evidence="3" id="KW-1185">Reference proteome</keyword>
<feature type="compositionally biased region" description="Basic and acidic residues" evidence="1">
    <location>
        <begin position="1"/>
        <end position="15"/>
    </location>
</feature>
<dbReference type="Proteomes" id="UP000011115">
    <property type="component" value="Unassembled WGS sequence"/>
</dbReference>
<reference evidence="3" key="1">
    <citation type="journal article" date="2011" name="Nature">
        <title>Genome sequence and analysis of the tuber crop potato.</title>
        <authorList>
            <consortium name="The Potato Genome Sequencing Consortium"/>
        </authorList>
    </citation>
    <scope>NUCLEOTIDE SEQUENCE [LARGE SCALE GENOMIC DNA]</scope>
    <source>
        <strain evidence="3">cv. DM1-3 516 R44</strain>
    </source>
</reference>
<sequence length="120" mass="13206">MRDFPVLKDKGREEMQVASSCSDENAQNKNRFYSLQARGEQECPPYVTTDSVHPSLAKPSKAKSSSRKLPRSVVNTTSRDDARGVGGSGLAKWPCKLCHQVTLQALPPSDLHGHFHKPCS</sequence>
<dbReference type="EnsemblPlants" id="PGSC0003DMT400094596">
    <property type="protein sequence ID" value="PGSC0003DMT400094596"/>
    <property type="gene ID" value="PGSC0003DMG400044167"/>
</dbReference>
<feature type="compositionally biased region" description="Basic residues" evidence="1">
    <location>
        <begin position="60"/>
        <end position="70"/>
    </location>
</feature>
<evidence type="ECO:0000313" key="2">
    <source>
        <dbReference type="EnsemblPlants" id="PGSC0003DMT400094596"/>
    </source>
</evidence>
<accession>M1DUG1</accession>
<evidence type="ECO:0000256" key="1">
    <source>
        <dbReference type="SAM" id="MobiDB-lite"/>
    </source>
</evidence>
<organism evidence="2 3">
    <name type="scientific">Solanum tuberosum</name>
    <name type="common">Potato</name>
    <dbReference type="NCBI Taxonomy" id="4113"/>
    <lineage>
        <taxon>Eukaryota</taxon>
        <taxon>Viridiplantae</taxon>
        <taxon>Streptophyta</taxon>
        <taxon>Embryophyta</taxon>
        <taxon>Tracheophyta</taxon>
        <taxon>Spermatophyta</taxon>
        <taxon>Magnoliopsida</taxon>
        <taxon>eudicotyledons</taxon>
        <taxon>Gunneridae</taxon>
        <taxon>Pentapetalae</taxon>
        <taxon>asterids</taxon>
        <taxon>lamiids</taxon>
        <taxon>Solanales</taxon>
        <taxon>Solanaceae</taxon>
        <taxon>Solanoideae</taxon>
        <taxon>Solaneae</taxon>
        <taxon>Solanum</taxon>
    </lineage>
</organism>
<dbReference type="Gramene" id="PGSC0003DMT400094596">
    <property type="protein sequence ID" value="PGSC0003DMT400094596"/>
    <property type="gene ID" value="PGSC0003DMG400044167"/>
</dbReference>
<name>M1DUG1_SOLTU</name>
<feature type="region of interest" description="Disordered" evidence="1">
    <location>
        <begin position="46"/>
        <end position="85"/>
    </location>
</feature>
<dbReference type="HOGENOM" id="CLU_2053824_0_0_1"/>
<protein>
    <submittedName>
        <fullName evidence="2">Uncharacterized protein</fullName>
    </submittedName>
</protein>
<proteinExistence type="predicted"/>
<feature type="region of interest" description="Disordered" evidence="1">
    <location>
        <begin position="1"/>
        <end position="24"/>
    </location>
</feature>